<name>A6IU66_RAT</name>
<dbReference type="Proteomes" id="UP000234681">
    <property type="component" value="Chromosome 5"/>
</dbReference>
<reference evidence="3" key="1">
    <citation type="submission" date="2005-09" db="EMBL/GenBank/DDBJ databases">
        <authorList>
            <person name="Mural R.J."/>
            <person name="Li P.W."/>
            <person name="Adams M.D."/>
            <person name="Amanatides P.G."/>
            <person name="Baden-Tillson H."/>
            <person name="Barnstead M."/>
            <person name="Chin S.H."/>
            <person name="Dew I."/>
            <person name="Evans C.A."/>
            <person name="Ferriera S."/>
            <person name="Flanigan M."/>
            <person name="Fosler C."/>
            <person name="Glodek A."/>
            <person name="Gu Z."/>
            <person name="Holt R.A."/>
            <person name="Jennings D."/>
            <person name="Kraft C.L."/>
            <person name="Lu F."/>
            <person name="Nguyen T."/>
            <person name="Nusskern D.R."/>
            <person name="Pfannkoch C.M."/>
            <person name="Sitter C."/>
            <person name="Sutton G.G."/>
            <person name="Venter J.C."/>
            <person name="Wang Z."/>
            <person name="Woodage T."/>
            <person name="Zheng X.H."/>
            <person name="Zhong F."/>
        </authorList>
    </citation>
    <scope>NUCLEOTIDE SEQUENCE [LARGE SCALE GENOMIC DNA]</scope>
    <source>
        <strain>BN</strain>
        <strain evidence="3">Sprague-Dawley</strain>
    </source>
</reference>
<proteinExistence type="predicted"/>
<protein>
    <submittedName>
        <fullName evidence="2">RCG63022</fullName>
    </submittedName>
</protein>
<feature type="region of interest" description="Disordered" evidence="1">
    <location>
        <begin position="1"/>
        <end position="25"/>
    </location>
</feature>
<evidence type="ECO:0000313" key="3">
    <source>
        <dbReference type="Proteomes" id="UP000234681"/>
    </source>
</evidence>
<dbReference type="AlphaFoldDB" id="A6IU66"/>
<gene>
    <name evidence="2" type="ORF">rCG_63022</name>
</gene>
<organism evidence="2 3">
    <name type="scientific">Rattus norvegicus</name>
    <name type="common">Rat</name>
    <dbReference type="NCBI Taxonomy" id="10116"/>
    <lineage>
        <taxon>Eukaryota</taxon>
        <taxon>Metazoa</taxon>
        <taxon>Chordata</taxon>
        <taxon>Craniata</taxon>
        <taxon>Vertebrata</taxon>
        <taxon>Euteleostomi</taxon>
        <taxon>Mammalia</taxon>
        <taxon>Eutheria</taxon>
        <taxon>Euarchontoglires</taxon>
        <taxon>Glires</taxon>
        <taxon>Rodentia</taxon>
        <taxon>Myomorpha</taxon>
        <taxon>Muroidea</taxon>
        <taxon>Muridae</taxon>
        <taxon>Murinae</taxon>
        <taxon>Rattus</taxon>
    </lineage>
</organism>
<dbReference type="EMBL" id="CH473968">
    <property type="protein sequence ID" value="EDL81117.1"/>
    <property type="molecule type" value="Genomic_DNA"/>
</dbReference>
<sequence>MRCCRSRPPARRSSSGHLPWPSHLPARTGLASRAREERGCKYLMYRQVQRRGSTPGRPLCFMLAAKDVSTSASHSNHHTSPLPSWALSLWSPDPSFSTLLIVIGYNSQQNLIQCPTNKLSVRLLPIPDRGQTT</sequence>
<evidence type="ECO:0000313" key="2">
    <source>
        <dbReference type="EMBL" id="EDL81117.1"/>
    </source>
</evidence>
<evidence type="ECO:0000256" key="1">
    <source>
        <dbReference type="SAM" id="MobiDB-lite"/>
    </source>
</evidence>
<accession>A6IU66</accession>
<feature type="compositionally biased region" description="Basic residues" evidence="1">
    <location>
        <begin position="1"/>
        <end position="10"/>
    </location>
</feature>